<proteinExistence type="predicted"/>
<keyword evidence="1" id="KW-0175">Coiled coil</keyword>
<protein>
    <submittedName>
        <fullName evidence="3">(spotted green pufferfish) hypothetical protein</fullName>
    </submittedName>
</protein>
<dbReference type="EMBL" id="CAAE01014703">
    <property type="protein sequence ID" value="CAG02966.1"/>
    <property type="molecule type" value="Genomic_DNA"/>
</dbReference>
<evidence type="ECO:0000256" key="1">
    <source>
        <dbReference type="SAM" id="Coils"/>
    </source>
</evidence>
<dbReference type="OrthoDB" id="10260387at2759"/>
<gene>
    <name evidence="3" type="ORF">GSTENG00022220001</name>
</gene>
<name>Q4S8R6_TETNG</name>
<reference evidence="3" key="2">
    <citation type="submission" date="2004-02" db="EMBL/GenBank/DDBJ databases">
        <authorList>
            <consortium name="Genoscope"/>
            <consortium name="Whitehead Institute Centre for Genome Research"/>
        </authorList>
    </citation>
    <scope>NUCLEOTIDE SEQUENCE</scope>
</reference>
<evidence type="ECO:0000313" key="3">
    <source>
        <dbReference type="EMBL" id="CAG02966.1"/>
    </source>
</evidence>
<feature type="coiled-coil region" evidence="1">
    <location>
        <begin position="95"/>
        <end position="143"/>
    </location>
</feature>
<dbReference type="AlphaFoldDB" id="Q4S8R6"/>
<reference evidence="3" key="1">
    <citation type="journal article" date="2004" name="Nature">
        <title>Genome duplication in the teleost fish Tetraodon nigroviridis reveals the early vertebrate proto-karyotype.</title>
        <authorList>
            <person name="Jaillon O."/>
            <person name="Aury J.-M."/>
            <person name="Brunet F."/>
            <person name="Petit J.-L."/>
            <person name="Stange-Thomann N."/>
            <person name="Mauceli E."/>
            <person name="Bouneau L."/>
            <person name="Fischer C."/>
            <person name="Ozouf-Costaz C."/>
            <person name="Bernot A."/>
            <person name="Nicaud S."/>
            <person name="Jaffe D."/>
            <person name="Fisher S."/>
            <person name="Lutfalla G."/>
            <person name="Dossat C."/>
            <person name="Segurens B."/>
            <person name="Dasilva C."/>
            <person name="Salanoubat M."/>
            <person name="Levy M."/>
            <person name="Boudet N."/>
            <person name="Castellano S."/>
            <person name="Anthouard V."/>
            <person name="Jubin C."/>
            <person name="Castelli V."/>
            <person name="Katinka M."/>
            <person name="Vacherie B."/>
            <person name="Biemont C."/>
            <person name="Skalli Z."/>
            <person name="Cattolico L."/>
            <person name="Poulain J."/>
            <person name="De Berardinis V."/>
            <person name="Cruaud C."/>
            <person name="Duprat S."/>
            <person name="Brottier P."/>
            <person name="Coutanceau J.-P."/>
            <person name="Gouzy J."/>
            <person name="Parra G."/>
            <person name="Lardier G."/>
            <person name="Chapple C."/>
            <person name="McKernan K.J."/>
            <person name="McEwan P."/>
            <person name="Bosak S."/>
            <person name="Kellis M."/>
            <person name="Volff J.-N."/>
            <person name="Guigo R."/>
            <person name="Zody M.C."/>
            <person name="Mesirov J."/>
            <person name="Lindblad-Toh K."/>
            <person name="Birren B."/>
            <person name="Nusbaum C."/>
            <person name="Kahn D."/>
            <person name="Robinson-Rechavi M."/>
            <person name="Laudet V."/>
            <person name="Schachter V."/>
            <person name="Quetier F."/>
            <person name="Saurin W."/>
            <person name="Scarpelli C."/>
            <person name="Wincker P."/>
            <person name="Lander E.S."/>
            <person name="Weissenbach J."/>
            <person name="Roest Crollius H."/>
        </authorList>
    </citation>
    <scope>NUCLEOTIDE SEQUENCE [LARGE SCALE GENOMIC DNA]</scope>
</reference>
<evidence type="ECO:0000256" key="2">
    <source>
        <dbReference type="SAM" id="MobiDB-lite"/>
    </source>
</evidence>
<dbReference type="KEGG" id="tng:GSTEN00022220G001"/>
<organism evidence="3">
    <name type="scientific">Tetraodon nigroviridis</name>
    <name type="common">Spotted green pufferfish</name>
    <name type="synonym">Chelonodon nigroviridis</name>
    <dbReference type="NCBI Taxonomy" id="99883"/>
    <lineage>
        <taxon>Eukaryota</taxon>
        <taxon>Metazoa</taxon>
        <taxon>Chordata</taxon>
        <taxon>Craniata</taxon>
        <taxon>Vertebrata</taxon>
        <taxon>Euteleostomi</taxon>
        <taxon>Actinopterygii</taxon>
        <taxon>Neopterygii</taxon>
        <taxon>Teleostei</taxon>
        <taxon>Neoteleostei</taxon>
        <taxon>Acanthomorphata</taxon>
        <taxon>Eupercaria</taxon>
        <taxon>Tetraodontiformes</taxon>
        <taxon>Tetradontoidea</taxon>
        <taxon>Tetraodontidae</taxon>
        <taxon>Tetraodon</taxon>
    </lineage>
</organism>
<comment type="caution">
    <text evidence="3">The sequence shown here is derived from an EMBL/GenBank/DDBJ whole genome shotgun (WGS) entry which is preliminary data.</text>
</comment>
<sequence>MAWSVASSCAGSQDQELERLAQAVIVPLKSGLQSFNNVSEILLRVRADVVLPDSETFHDIRRQITHMKRQMERSERIAAEQGQLAREKRERELDLDHLQRQLKSDKSTLGNYKEALSTQKRNLESAEGTLRSMEEKKEKAEVLRNVGIGVSLIPIVGWVVGE</sequence>
<accession>Q4S8R6</accession>
<feature type="region of interest" description="Disordered" evidence="2">
    <location>
        <begin position="71"/>
        <end position="90"/>
    </location>
</feature>